<keyword evidence="5" id="KW-1185">Reference proteome</keyword>
<dbReference type="Pfam" id="PF02494">
    <property type="entry name" value="HYR"/>
    <property type="match status" value="1"/>
</dbReference>
<dbReference type="InterPro" id="IPR008979">
    <property type="entry name" value="Galactose-bd-like_sf"/>
</dbReference>
<organism evidence="4 5">
    <name type="scientific">Solirubrobacter phytolaccae</name>
    <dbReference type="NCBI Taxonomy" id="1404360"/>
    <lineage>
        <taxon>Bacteria</taxon>
        <taxon>Bacillati</taxon>
        <taxon>Actinomycetota</taxon>
        <taxon>Thermoleophilia</taxon>
        <taxon>Solirubrobacterales</taxon>
        <taxon>Solirubrobacteraceae</taxon>
        <taxon>Solirubrobacter</taxon>
    </lineage>
</organism>
<sequence>MRGNDLAVFHPKRKQVEHHDPDGTIRHEIAADPLGGNQNIGFLTDNMAISFADVNLVNLDALRIRIASPNATSRIEVRKGSKTGQLLGSANVQNTGGFQNWGYVDVPIIDPGDTFDLFLVFRGASGYLYNLNWVDFVGPGLAAGPSAVAPPTATVAEPTGANGWYTAPVDVTLTADAAREYRIGTGAWTAYTAPVRFATDGVFRLDYRARKDGLPSTGRSLDLKLDQAAPATAAALEGVVSGETFTGAVRFTLTAADATSGVAKTEWRLAGDAAAQAYTAAVTLAAAAGERTVEYRSVDAAGNAEAWKRASFTSPSGTRPKVTLQSPGAGLVVPASGRVPFHVVVDGRGPEGCADVTVRLLAGTTVAGTGTGCTGTIVAPAAAADLRGYTLEATYTADKGTGDHVPLIRGTATSALQPARKQAEHYDTDAAVRTEATGDTLGGGLNVGFIRTGQVLSYSGVNLKGISTIRLRLATNTIGGTVEVRKGSATGALLGQTTVTSTGGFQSYRYFDAPLTGVTDELIRLVLVFRATGTHYIANINFFEFVGDGTQPERRPTLSLPSDVKGTAATAAGAPVTYSATASDLYDGAVPVTCTPASGATFAVGTTKVTCSATNAGGYTATGSFDVTVTQVVPADGPVGGTVPATLALTLDGPATFAPFTPGVEREYTAGTKATVISTAGDAALSVSDPGRLTNGTFSLPEPLRVELSKTSWTGPVANERVDIAFKQRIKAGDALRTGTYAKTLTFTLSTTTP</sequence>
<dbReference type="SMART" id="SM00606">
    <property type="entry name" value="CBD_IV"/>
    <property type="match status" value="2"/>
</dbReference>
<dbReference type="InterPro" id="IPR058094">
    <property type="entry name" value="Ig-like_OmpL47-like"/>
</dbReference>
<evidence type="ECO:0000313" key="4">
    <source>
        <dbReference type="EMBL" id="MDA0180116.1"/>
    </source>
</evidence>
<dbReference type="InterPro" id="IPR005084">
    <property type="entry name" value="CBM6"/>
</dbReference>
<proteinExistence type="predicted"/>
<keyword evidence="1" id="KW-0732">Signal</keyword>
<feature type="domain" description="CBM6" evidence="3">
    <location>
        <begin position="12"/>
        <end position="137"/>
    </location>
</feature>
<dbReference type="InterPro" id="IPR003410">
    <property type="entry name" value="HYR_dom"/>
</dbReference>
<dbReference type="EMBL" id="JAPDDP010000009">
    <property type="protein sequence ID" value="MDA0180116.1"/>
    <property type="molecule type" value="Genomic_DNA"/>
</dbReference>
<evidence type="ECO:0000256" key="2">
    <source>
        <dbReference type="ARBA" id="ARBA00022737"/>
    </source>
</evidence>
<name>A0A9X3N9L8_9ACTN</name>
<protein>
    <submittedName>
        <fullName evidence="4">Carbohydrate-binding protein</fullName>
    </submittedName>
</protein>
<accession>A0A9X3N9L8</accession>
<dbReference type="NCBIfam" id="NF047446">
    <property type="entry name" value="barrel_OmpL47"/>
    <property type="match status" value="1"/>
</dbReference>
<evidence type="ECO:0000313" key="5">
    <source>
        <dbReference type="Proteomes" id="UP001147653"/>
    </source>
</evidence>
<gene>
    <name evidence="4" type="ORF">OJ997_07405</name>
</gene>
<reference evidence="4" key="1">
    <citation type="submission" date="2022-10" db="EMBL/GenBank/DDBJ databases">
        <title>The WGS of Solirubrobacter phytolaccae KCTC 29190.</title>
        <authorList>
            <person name="Jiang Z."/>
        </authorList>
    </citation>
    <scope>NUCLEOTIDE SEQUENCE</scope>
    <source>
        <strain evidence="4">KCTC 29190</strain>
    </source>
</reference>
<evidence type="ECO:0000259" key="3">
    <source>
        <dbReference type="PROSITE" id="PS51175"/>
    </source>
</evidence>
<dbReference type="InterPro" id="IPR006584">
    <property type="entry name" value="Cellulose-bd_IV"/>
</dbReference>
<dbReference type="Pfam" id="PF03422">
    <property type="entry name" value="CBM_6"/>
    <property type="match status" value="2"/>
</dbReference>
<dbReference type="PROSITE" id="PS51175">
    <property type="entry name" value="CBM6"/>
    <property type="match status" value="2"/>
</dbReference>
<dbReference type="AlphaFoldDB" id="A0A9X3N9L8"/>
<dbReference type="Proteomes" id="UP001147653">
    <property type="component" value="Unassembled WGS sequence"/>
</dbReference>
<dbReference type="SUPFAM" id="SSF49785">
    <property type="entry name" value="Galactose-binding domain-like"/>
    <property type="match status" value="2"/>
</dbReference>
<keyword evidence="2" id="KW-0677">Repeat</keyword>
<feature type="domain" description="CBM6" evidence="3">
    <location>
        <begin position="419"/>
        <end position="546"/>
    </location>
</feature>
<evidence type="ECO:0000256" key="1">
    <source>
        <dbReference type="ARBA" id="ARBA00022729"/>
    </source>
</evidence>
<comment type="caution">
    <text evidence="4">The sequence shown here is derived from an EMBL/GenBank/DDBJ whole genome shotgun (WGS) entry which is preliminary data.</text>
</comment>
<dbReference type="CDD" id="cd04084">
    <property type="entry name" value="CBM6_xylanase-like"/>
    <property type="match status" value="2"/>
</dbReference>
<dbReference type="Gene3D" id="2.60.120.260">
    <property type="entry name" value="Galactose-binding domain-like"/>
    <property type="match status" value="2"/>
</dbReference>
<dbReference type="GO" id="GO:0030246">
    <property type="term" value="F:carbohydrate binding"/>
    <property type="evidence" value="ECO:0007669"/>
    <property type="project" value="InterPro"/>
</dbReference>